<dbReference type="InterPro" id="IPR056002">
    <property type="entry name" value="DUF7580"/>
</dbReference>
<dbReference type="OrthoDB" id="3565018at2759"/>
<protein>
    <recommendedName>
        <fullName evidence="1">DUF7580 domain-containing protein</fullName>
    </recommendedName>
</protein>
<evidence type="ECO:0000259" key="1">
    <source>
        <dbReference type="Pfam" id="PF24476"/>
    </source>
</evidence>
<evidence type="ECO:0000313" key="3">
    <source>
        <dbReference type="Proteomes" id="UP001152049"/>
    </source>
</evidence>
<dbReference type="Proteomes" id="UP001152049">
    <property type="component" value="Unassembled WGS sequence"/>
</dbReference>
<dbReference type="EMBL" id="JAOQAZ010000006">
    <property type="protein sequence ID" value="KAJ4265376.1"/>
    <property type="molecule type" value="Genomic_DNA"/>
</dbReference>
<keyword evidence="3" id="KW-1185">Reference proteome</keyword>
<reference evidence="2" key="1">
    <citation type="submission" date="2022-09" db="EMBL/GenBank/DDBJ databases">
        <title>Fusarium specimens isolated from Avocado Roots.</title>
        <authorList>
            <person name="Stajich J."/>
            <person name="Roper C."/>
            <person name="Heimlech-Rivalta G."/>
        </authorList>
    </citation>
    <scope>NUCLEOTIDE SEQUENCE</scope>
    <source>
        <strain evidence="2">CF00136</strain>
    </source>
</reference>
<comment type="caution">
    <text evidence="2">The sequence shown here is derived from an EMBL/GenBank/DDBJ whole genome shotgun (WGS) entry which is preliminary data.</text>
</comment>
<accession>A0A9W8S5D8</accession>
<dbReference type="AlphaFoldDB" id="A0A9W8S5D8"/>
<name>A0A9W8S5D8_9HYPO</name>
<organism evidence="2 3">
    <name type="scientific">Fusarium torreyae</name>
    <dbReference type="NCBI Taxonomy" id="1237075"/>
    <lineage>
        <taxon>Eukaryota</taxon>
        <taxon>Fungi</taxon>
        <taxon>Dikarya</taxon>
        <taxon>Ascomycota</taxon>
        <taxon>Pezizomycotina</taxon>
        <taxon>Sordariomycetes</taxon>
        <taxon>Hypocreomycetidae</taxon>
        <taxon>Hypocreales</taxon>
        <taxon>Nectriaceae</taxon>
        <taxon>Fusarium</taxon>
    </lineage>
</organism>
<dbReference type="PANTHER" id="PTHR35186">
    <property type="entry name" value="ANK_REP_REGION DOMAIN-CONTAINING PROTEIN"/>
    <property type="match status" value="1"/>
</dbReference>
<evidence type="ECO:0000313" key="2">
    <source>
        <dbReference type="EMBL" id="KAJ4265376.1"/>
    </source>
</evidence>
<gene>
    <name evidence="2" type="ORF">NW762_004664</name>
</gene>
<proteinExistence type="predicted"/>
<dbReference type="Pfam" id="PF24476">
    <property type="entry name" value="DUF7580"/>
    <property type="match status" value="1"/>
</dbReference>
<feature type="domain" description="DUF7580" evidence="1">
    <location>
        <begin position="87"/>
        <end position="323"/>
    </location>
</feature>
<dbReference type="PANTHER" id="PTHR35186:SF4">
    <property type="entry name" value="PRION-INHIBITION AND PROPAGATION HELO DOMAIN-CONTAINING PROTEIN"/>
    <property type="match status" value="1"/>
</dbReference>
<sequence>MKRFWDEVAIKTATPSTATPPKQPPEEIQMKSTKRVSFGFKQTVSFMDSDKSPHDIKSAMAILSRPATDIAFIKTCHKEDSQAVQTPLNLCTALRMGLKARPVCYGHLIDTERTDRHFQVCPLGTPINSDNWSIVTLDDVLGSKKGLRPLYKPVEKFQLTLAIASSVLQLSKTPWLPEVLTRRNVHFFRRDNFCSYTEPFLLRTFPLKPLKATPTTSRPGNMSMSNPTLFALGILLLEIILGEPFEQLRSSDEKVIEGDDDGIIRDSIAAHKLLEEKVALKNPVYQAVVQRCIDCTEPNGLDEDNFRQLVYNDVVMQLEAILDYIKLGSRG</sequence>